<feature type="compositionally biased region" description="Gly residues" evidence="4">
    <location>
        <begin position="509"/>
        <end position="524"/>
    </location>
</feature>
<feature type="compositionally biased region" description="Acidic residues" evidence="4">
    <location>
        <begin position="160"/>
        <end position="195"/>
    </location>
</feature>
<feature type="compositionally biased region" description="Basic and acidic residues" evidence="4">
    <location>
        <begin position="403"/>
        <end position="414"/>
    </location>
</feature>
<dbReference type="SMART" id="SM00382">
    <property type="entry name" value="AAA"/>
    <property type="match status" value="1"/>
</dbReference>
<organism evidence="6">
    <name type="scientific">Chaetoceros debilis</name>
    <dbReference type="NCBI Taxonomy" id="122233"/>
    <lineage>
        <taxon>Eukaryota</taxon>
        <taxon>Sar</taxon>
        <taxon>Stramenopiles</taxon>
        <taxon>Ochrophyta</taxon>
        <taxon>Bacillariophyta</taxon>
        <taxon>Coscinodiscophyceae</taxon>
        <taxon>Chaetocerotophycidae</taxon>
        <taxon>Chaetocerotales</taxon>
        <taxon>Chaetocerotaceae</taxon>
        <taxon>Chaetoceros</taxon>
    </lineage>
</organism>
<feature type="compositionally biased region" description="Low complexity" evidence="4">
    <location>
        <begin position="215"/>
        <end position="228"/>
    </location>
</feature>
<feature type="compositionally biased region" description="Low complexity" evidence="4">
    <location>
        <begin position="336"/>
        <end position="364"/>
    </location>
</feature>
<feature type="region of interest" description="Disordered" evidence="4">
    <location>
        <begin position="855"/>
        <end position="874"/>
    </location>
</feature>
<feature type="compositionally biased region" description="Low complexity" evidence="4">
    <location>
        <begin position="418"/>
        <end position="471"/>
    </location>
</feature>
<dbReference type="PANTHER" id="PTHR23074:SF17">
    <property type="entry name" value="FIDGETIN-LIKE PROTEIN 1"/>
    <property type="match status" value="1"/>
</dbReference>
<dbReference type="GO" id="GO:0016887">
    <property type="term" value="F:ATP hydrolysis activity"/>
    <property type="evidence" value="ECO:0007669"/>
    <property type="project" value="InterPro"/>
</dbReference>
<dbReference type="InterPro" id="IPR003593">
    <property type="entry name" value="AAA+_ATPase"/>
</dbReference>
<name>A0A7S3Q7B9_9STRA</name>
<feature type="compositionally biased region" description="Polar residues" evidence="4">
    <location>
        <begin position="254"/>
        <end position="265"/>
    </location>
</feature>
<feature type="compositionally biased region" description="Basic residues" evidence="4">
    <location>
        <begin position="479"/>
        <end position="494"/>
    </location>
</feature>
<dbReference type="FunFam" id="3.40.50.300:FF:000093">
    <property type="entry name" value="Fidgetin-like 1"/>
    <property type="match status" value="1"/>
</dbReference>
<dbReference type="Pfam" id="PF00004">
    <property type="entry name" value="AAA"/>
    <property type="match status" value="1"/>
</dbReference>
<dbReference type="Gene3D" id="3.40.50.300">
    <property type="entry name" value="P-loop containing nucleotide triphosphate hydrolases"/>
    <property type="match status" value="1"/>
</dbReference>
<sequence length="874" mass="96686">MNVNSNVVTNNDSANAALLMANHAAMKGMLMSTLTDAKKSTSMSGDDIEAIAYLLEDTIYSQDYGNVNANDENGNGNNGNGNNGNGGSCEVLVEALTRLALNDDDESDDDQDDNYESGSDESSIAFDSDAEVEAFWEEFPEFKVTNPRYNTVEIPQQYLDDYDDDGDGDDNEIDDDPNENDIDCNDNDNDNDNVDDDRRKMQKNPQDHSIPPHPQQSQLQSNNQQHGNRSSTNMKNPYSNGNGNRNGGDRDQDPFSNSHNAQQNRGNKRPNNPYSNNNRQTETLQIQVSQSQKRSQAQSQAQSSSWDAYNARHTDRFNDNGVSSLGDDHDDRNPRQQRQQQRQPQHQQQQQQHINSNRNQNHDQNPNRHHNHNHNHNPHIYIDDDDDDNDPNNGDPTENPFRTAREVRGKKSKYDGIGNNNSSNNNSNNNNGNNGNNNYNDNNGSYDGYDNNNDYGNNNGNGPSSSSYNPNRPELSAGLKRKFQPPKLGSKKKNINGSANNNNYSSNGNGNGAGRPRGNVGNGGQKPRTNSNSKGGKNDDDDDEDELPEELKGLDKELIAKIENEIVDQTPTGESITFQDIAGLEDAKQTVMELVCWPMKRPDLFTGLRRGPNGLLLFGPPGTGKTLIGKAIAHESGATFFSISSSSLTSKWIGEGEKLVRTLFAVAAYREPAVVFIDEIDSLLTQRKADENEASRRIKTEFLVQLDGTGTSGQGRVLAIGATNLPKELDDAARRRFVKRLYIPLPEAPDREILLKTLLTKNRHRLTERELVKLAAETIGFSGADLKALCTDAALGPIRELGSRALDISTSDVPPIAYKHFRYALKGMNPSVAKSDLDMYIEFNNTYGSKSVTADAYDNLSDDDDEDDVDDVTS</sequence>
<dbReference type="Pfam" id="PF09336">
    <property type="entry name" value="Vps4_C"/>
    <property type="match status" value="1"/>
</dbReference>
<evidence type="ECO:0000256" key="1">
    <source>
        <dbReference type="ARBA" id="ARBA00006914"/>
    </source>
</evidence>
<feature type="region of interest" description="Disordered" evidence="4">
    <location>
        <begin position="158"/>
        <end position="547"/>
    </location>
</feature>
<reference evidence="6" key="1">
    <citation type="submission" date="2021-01" db="EMBL/GenBank/DDBJ databases">
        <authorList>
            <person name="Corre E."/>
            <person name="Pelletier E."/>
            <person name="Niang G."/>
            <person name="Scheremetjew M."/>
            <person name="Finn R."/>
            <person name="Kale V."/>
            <person name="Holt S."/>
            <person name="Cochrane G."/>
            <person name="Meng A."/>
            <person name="Brown T."/>
            <person name="Cohen L."/>
        </authorList>
    </citation>
    <scope>NUCLEOTIDE SEQUENCE</scope>
    <source>
        <strain evidence="6">MM31A-1</strain>
    </source>
</reference>
<dbReference type="EMBL" id="HBIO01016245">
    <property type="protein sequence ID" value="CAE0467663.1"/>
    <property type="molecule type" value="Transcribed_RNA"/>
</dbReference>
<dbReference type="InterPro" id="IPR050304">
    <property type="entry name" value="MT-severing_AAA_ATPase"/>
</dbReference>
<feature type="compositionally biased region" description="Low complexity" evidence="4">
    <location>
        <begin position="269"/>
        <end position="279"/>
    </location>
</feature>
<dbReference type="InterPro" id="IPR027417">
    <property type="entry name" value="P-loop_NTPase"/>
</dbReference>
<gene>
    <name evidence="6" type="ORF">CDEB00056_LOCUS12516</name>
</gene>
<dbReference type="InterPro" id="IPR015415">
    <property type="entry name" value="Spast_Vps4_C"/>
</dbReference>
<evidence type="ECO:0000256" key="4">
    <source>
        <dbReference type="SAM" id="MobiDB-lite"/>
    </source>
</evidence>
<feature type="domain" description="AAA+ ATPase" evidence="5">
    <location>
        <begin position="611"/>
        <end position="747"/>
    </location>
</feature>
<evidence type="ECO:0000259" key="5">
    <source>
        <dbReference type="SMART" id="SM00382"/>
    </source>
</evidence>
<accession>A0A7S3Q7B9</accession>
<feature type="region of interest" description="Disordered" evidence="4">
    <location>
        <begin position="101"/>
        <end position="126"/>
    </location>
</feature>
<proteinExistence type="inferred from homology"/>
<dbReference type="Gene3D" id="1.10.8.60">
    <property type="match status" value="1"/>
</dbReference>
<evidence type="ECO:0000313" key="6">
    <source>
        <dbReference type="EMBL" id="CAE0467663.1"/>
    </source>
</evidence>
<feature type="compositionally biased region" description="Polar residues" evidence="4">
    <location>
        <begin position="229"/>
        <end position="239"/>
    </location>
</feature>
<evidence type="ECO:0000256" key="3">
    <source>
        <dbReference type="ARBA" id="ARBA00022840"/>
    </source>
</evidence>
<feature type="compositionally biased region" description="Low complexity" evidence="4">
    <location>
        <begin position="287"/>
        <end position="305"/>
    </location>
</feature>
<keyword evidence="2" id="KW-0547">Nucleotide-binding</keyword>
<evidence type="ECO:0000256" key="2">
    <source>
        <dbReference type="ARBA" id="ARBA00022741"/>
    </source>
</evidence>
<dbReference type="PANTHER" id="PTHR23074">
    <property type="entry name" value="AAA DOMAIN-CONTAINING"/>
    <property type="match status" value="1"/>
</dbReference>
<dbReference type="InterPro" id="IPR041569">
    <property type="entry name" value="AAA_lid_3"/>
</dbReference>
<feature type="compositionally biased region" description="Low complexity" evidence="4">
    <location>
        <begin position="495"/>
        <end position="508"/>
    </location>
</feature>
<dbReference type="FunFam" id="1.10.8.60:FF:000022">
    <property type="entry name" value="Fidgetin like 1"/>
    <property type="match status" value="1"/>
</dbReference>
<dbReference type="GO" id="GO:0005524">
    <property type="term" value="F:ATP binding"/>
    <property type="evidence" value="ECO:0007669"/>
    <property type="project" value="UniProtKB-KW"/>
</dbReference>
<dbReference type="InterPro" id="IPR003959">
    <property type="entry name" value="ATPase_AAA_core"/>
</dbReference>
<feature type="compositionally biased region" description="Basic residues" evidence="4">
    <location>
        <begin position="367"/>
        <end position="377"/>
    </location>
</feature>
<keyword evidence="3" id="KW-0067">ATP-binding</keyword>
<dbReference type="SUPFAM" id="SSF52540">
    <property type="entry name" value="P-loop containing nucleoside triphosphate hydrolases"/>
    <property type="match status" value="1"/>
</dbReference>
<comment type="similarity">
    <text evidence="1">Belongs to the AAA ATPase family.</text>
</comment>
<protein>
    <recommendedName>
        <fullName evidence="5">AAA+ ATPase domain-containing protein</fullName>
    </recommendedName>
</protein>
<feature type="compositionally biased region" description="Acidic residues" evidence="4">
    <location>
        <begin position="860"/>
        <end position="874"/>
    </location>
</feature>
<dbReference type="AlphaFoldDB" id="A0A7S3Q7B9"/>
<dbReference type="Pfam" id="PF17862">
    <property type="entry name" value="AAA_lid_3"/>
    <property type="match status" value="1"/>
</dbReference>
<feature type="compositionally biased region" description="Acidic residues" evidence="4">
    <location>
        <begin position="102"/>
        <end position="119"/>
    </location>
</feature>